<dbReference type="Proteomes" id="UP000528457">
    <property type="component" value="Unassembled WGS sequence"/>
</dbReference>
<proteinExistence type="predicted"/>
<accession>A0A7X0JVZ5</accession>
<organism evidence="1 2">
    <name type="scientific">Pseudoteredinibacter isoporae</name>
    <dbReference type="NCBI Taxonomy" id="570281"/>
    <lineage>
        <taxon>Bacteria</taxon>
        <taxon>Pseudomonadati</taxon>
        <taxon>Pseudomonadota</taxon>
        <taxon>Gammaproteobacteria</taxon>
        <taxon>Cellvibrionales</taxon>
        <taxon>Cellvibrionaceae</taxon>
        <taxon>Pseudoteredinibacter</taxon>
    </lineage>
</organism>
<dbReference type="AlphaFoldDB" id="A0A7X0JVZ5"/>
<name>A0A7X0JVZ5_9GAMM</name>
<dbReference type="RefSeq" id="WP_166846221.1">
    <property type="nucleotide sequence ID" value="NZ_JAAONY010000002.1"/>
</dbReference>
<evidence type="ECO:0000313" key="2">
    <source>
        <dbReference type="Proteomes" id="UP000528457"/>
    </source>
</evidence>
<keyword evidence="2" id="KW-1185">Reference proteome</keyword>
<reference evidence="1 2" key="1">
    <citation type="submission" date="2020-08" db="EMBL/GenBank/DDBJ databases">
        <title>Genomic Encyclopedia of Type Strains, Phase IV (KMG-IV): sequencing the most valuable type-strain genomes for metagenomic binning, comparative biology and taxonomic classification.</title>
        <authorList>
            <person name="Goeker M."/>
        </authorList>
    </citation>
    <scope>NUCLEOTIDE SEQUENCE [LARGE SCALE GENOMIC DNA]</scope>
    <source>
        <strain evidence="1 2">DSM 22368</strain>
    </source>
</reference>
<comment type="caution">
    <text evidence="1">The sequence shown here is derived from an EMBL/GenBank/DDBJ whole genome shotgun (WGS) entry which is preliminary data.</text>
</comment>
<gene>
    <name evidence="1" type="ORF">HNR48_002576</name>
</gene>
<sequence length="153" mass="16535">MILVKVKILYRRKASGFVAHNGLELRFSCGSSQVFHNSPGTGPCITSFEGFAQGEAVNEKGSFEGNLTAIWMRIQSILTKNRRYDALSYNCEHAVREVIHGERFSPQLKSSVASGLFFGLVTALFGGSAKQIVMATAIGAGGGLLIERTHQLA</sequence>
<dbReference type="Gene3D" id="3.90.1720.10">
    <property type="entry name" value="endopeptidase domain like (from Nostoc punctiforme)"/>
    <property type="match status" value="1"/>
</dbReference>
<dbReference type="InParanoid" id="A0A7X0JVZ5"/>
<evidence type="ECO:0000313" key="1">
    <source>
        <dbReference type="EMBL" id="MBB6522291.1"/>
    </source>
</evidence>
<protein>
    <recommendedName>
        <fullName evidence="3">LRAT domain-containing protein</fullName>
    </recommendedName>
</protein>
<evidence type="ECO:0008006" key="3">
    <source>
        <dbReference type="Google" id="ProtNLM"/>
    </source>
</evidence>
<dbReference type="EMBL" id="JACHHT010000002">
    <property type="protein sequence ID" value="MBB6522291.1"/>
    <property type="molecule type" value="Genomic_DNA"/>
</dbReference>